<gene>
    <name evidence="2" type="ORF">TEOVI_000653800</name>
</gene>
<proteinExistence type="predicted"/>
<dbReference type="Proteomes" id="UP000195570">
    <property type="component" value="Unassembled WGS sequence"/>
</dbReference>
<sequence length="2324" mass="251310">MNVVALSPSAAMCMGTGKKPGRTRIIDCFRKQGEELYVLFLDEKVAELRFWREKKGVVALHGAGKYVTRVVDAACDSLYTIVFFHHDKGRQLGLAMMEHSVPKPTHLVGSPKDYSEDFETIVAPLLPADDKGKRFTSQLHIHRSCLKQTTSGLVVVALLAAPMGDMHVIIGSLEGKLWRRFRLEEAFGIPNCICIQSERVVSVARCSVGSPASVTSAVSAPTVELALSVFDQTYMDGDSSNKKTVHGGGPPRSAAAPFCVTMQEIIFSLNDRDETLHTRYQSQIFRVPEGEVSDYAHPRCQLYVDKQQLRYAAFVSVGGHSYVTHLRRSPLNMDMMASCTRLSISGIPRGVMWLSLPHPTGQESGSVDLVVLLSQDYRLYASEMFGGAFAVFADDNRTNNTVPFCLPSKLRGDTSLYSEGFACATHLLQVSNSEFVCTNGILSVGLRVTGLSVGEDIPRDVFSFLSSGEGGPERRAVSLARCLQFIDELAEEDEIGVLQAVFQKLLPMLQCAGSTQSEAFLVQRVFQGILAAAPPQEVEDWRLLWNVALLVQKMLAKRGRDNTVVYTDHFFISLLDCYAQCQGTEEEKERATERLLSVVSDELKLTWKSFARKLDDEVLFVLDNLAERIALPLAEECVRRMVSVTIMSDGTHVVSARANTSHIIHALGVVLLASCLDVEVFVDINEVGQLRCCTSRTASTAVLVSPSVTNESELFDYTLALSADLLCVSAPDTQQTPPCAAALLAMLSARRYHAMFTFVQVFALPMAQQMVELGSLNDNTSLLADCAASVSLTEAELFRRILSGTTPSHIMQVLCNGSVNDDNFNTSLWQCMGDVLSGELRALIIAAVLHAMTDRVIAAQNNYSASVMAALLLDEVKDPLRDVSVGTCRERLRILLLKLEKLWAAVEVWSPYKVGDVAACLVSANAAQHDAGSGFMQASSGGSVVSRTFVLCFRLLGLVSFSYQSEDKVTELLQDLEDASSVVHACKELLHIINGLKGTSLPVEALQWRCVDVAKKSVETCTRNCGLATLLLEMLELSGVRSTTVASLSRYQHGVVDSLTKIQQSDGEGPHCQRPLEPLGRYEVATARSGNMKGTDYFIWSRGGGADVPDWPGSHDLESRRRLVNTDWVDAVWPLERTVEAHTECVEHTRKRIFSCCDSGSEPADELSPQLGAALFQQLCTISPPVRVHALMPSKTTEPVLQGPPSKESLSDAPAAIRSPASVSQPALPAASAEPLTPQKLTLQNEERLITDLSTASSLSRQTRVEVKPSSSQLYAAAPVRSTVPALFTPDYVAWWEADGAANVDAGSRPSSRAVRQDLNTLAESNTSYTTLTTEPSARHVDVDERSILNTRHSHHRCKRHSGQRYRCAKHRTCDICGSRGVSPSVYHAVLPRKRLVYPLNPSADEGGRAIRLLKFESTLEPPPLPSSMADSFPKQTAGRRLDLEDARIRALPQLLSLRSKPRVPHVTLFALGKINTACDQTLDNVGSSRRLAGLPQFSAPSASLAAPQSLLPPPVPPSDVFVRPPSLLTLHVPTAVSASPSPSVVNGKRVQCVVSSCTQEHEDKRIMDDEMLVPETTLFATESAEGPKVSAVTTGQIMELPTQGPTVAAPSSGVPPPLHNVADSANALPGKEVMVGLAGTTPVGTGDVAPSPAPLPTSVSKQAILTPSEAVAFNRYVDEIKMRGPGALGTSAGAVLVPVPVTVTANMAVPECVPAPAPMHPSAPASSLGQAPSTTAGGAMCVPVGMPSTEVKRDNEILDVVREMLVKHEEIQATNFQALMEAVRSKPQEFSSYPRAEVASDERSQVGLSAIEQAQLLRHTIQQKDRLLEMNQELLDIHSRAQRLAAAAPVVQAPRYTAMCVGQPVKVENDTMPLQPAPPPVVTLPLQSDTVSAQEKRAVESPAIIQTDPSSGAKENEDSVARSFPAPIGTVSPSTYPVSRGIPSTQTMDLTFSSLNQMNAELLRANTTAEDMERAIQQSRTLLQKQSSLQFAHASAVEGSAMLDVARSRTAALEQQLITLNAPSFWRIESTQRNDEQPACREQPSVCTNASSTAEGYITDEVNGTTSGSPSPTRFRFTNETTTEAEWLGSGQQRGSLVTRPSPQKQYQQTAEYTFDAQAGSDLAPSASPLAVSGSPVSVVTVVPTREVYPSDVPTWHEHKRAGAVSHTVATPLLALDSCLLQCQPRKSSTVPSVVADLSQLYGSAPSRPSEKPKSKSVSPAKRRVGIASGRPTNKPVPERFNMYAAVTAAKKTPNRRTASAKRTITPTNRPPWLGTGPAPASSGHMLKAGGANARYSRRERERLDTLALHTSKRLAELQKALS</sequence>
<reference evidence="2" key="1">
    <citation type="submission" date="2016-09" db="EMBL/GenBank/DDBJ databases">
        <authorList>
            <person name="Hebert L."/>
            <person name="Moumen B."/>
        </authorList>
    </citation>
    <scope>NUCLEOTIDE SEQUENCE [LARGE SCALE GENOMIC DNA]</scope>
    <source>
        <strain evidence="2">OVI</strain>
    </source>
</reference>
<evidence type="ECO:0000313" key="3">
    <source>
        <dbReference type="Proteomes" id="UP000195570"/>
    </source>
</evidence>
<feature type="region of interest" description="Disordered" evidence="1">
    <location>
        <begin position="2251"/>
        <end position="2300"/>
    </location>
</feature>
<organism evidence="2 3">
    <name type="scientific">Trypanosoma equiperdum</name>
    <dbReference type="NCBI Taxonomy" id="5694"/>
    <lineage>
        <taxon>Eukaryota</taxon>
        <taxon>Discoba</taxon>
        <taxon>Euglenozoa</taxon>
        <taxon>Kinetoplastea</taxon>
        <taxon>Metakinetoplastina</taxon>
        <taxon>Trypanosomatida</taxon>
        <taxon>Trypanosomatidae</taxon>
        <taxon>Trypanosoma</taxon>
    </lineage>
</organism>
<feature type="compositionally biased region" description="Polar residues" evidence="1">
    <location>
        <begin position="2257"/>
        <end position="2269"/>
    </location>
</feature>
<accession>A0A1G4HZD2</accession>
<evidence type="ECO:0000256" key="1">
    <source>
        <dbReference type="SAM" id="MobiDB-lite"/>
    </source>
</evidence>
<protein>
    <submittedName>
        <fullName evidence="2">Uncharacterized protein</fullName>
    </submittedName>
</protein>
<dbReference type="RefSeq" id="XP_067076410.1">
    <property type="nucleotide sequence ID" value="XM_067220309.1"/>
</dbReference>
<dbReference type="EMBL" id="CZPT02000123">
    <property type="protein sequence ID" value="SCU64698.1"/>
    <property type="molecule type" value="Genomic_DNA"/>
</dbReference>
<evidence type="ECO:0000313" key="2">
    <source>
        <dbReference type="EMBL" id="SCU64698.1"/>
    </source>
</evidence>
<feature type="region of interest" description="Disordered" evidence="1">
    <location>
        <begin position="1196"/>
        <end position="1242"/>
    </location>
</feature>
<comment type="caution">
    <text evidence="2">The sequence shown here is derived from an EMBL/GenBank/DDBJ whole genome shotgun (WGS) entry which is preliminary data.</text>
</comment>
<dbReference type="GeneID" id="92380472"/>
<keyword evidence="3" id="KW-1185">Reference proteome</keyword>
<name>A0A1G4HZD2_TRYEQ</name>
<feature type="region of interest" description="Disordered" evidence="1">
    <location>
        <begin position="2203"/>
        <end position="2239"/>
    </location>
</feature>
<dbReference type="VEuPathDB" id="TriTrypDB:TEOVI_000653800"/>